<dbReference type="Proteomes" id="UP000320184">
    <property type="component" value="Unassembled WGS sequence"/>
</dbReference>
<gene>
    <name evidence="1" type="ORF">E6K73_02340</name>
</gene>
<organism evidence="1 2">
    <name type="scientific">Eiseniibacteriota bacterium</name>
    <dbReference type="NCBI Taxonomy" id="2212470"/>
    <lineage>
        <taxon>Bacteria</taxon>
        <taxon>Candidatus Eiseniibacteriota</taxon>
    </lineage>
</organism>
<name>A0A538SMU1_UNCEI</name>
<sequence>MTRVEVQKIDPPADITEAMSRQMKAERDKRAAILDFEGVKQSQILQAEGVRQSEILRAEGDAQAKVLRATADAKAIELVSLAAEQFFKDRAEVSKKLDVLREVLAQQSKFIVPAGSDRPSGVLPRET</sequence>
<dbReference type="InterPro" id="IPR036013">
    <property type="entry name" value="Band_7/SPFH_dom_sf"/>
</dbReference>
<accession>A0A538SMU1</accession>
<evidence type="ECO:0000313" key="2">
    <source>
        <dbReference type="Proteomes" id="UP000320184"/>
    </source>
</evidence>
<proteinExistence type="predicted"/>
<dbReference type="PANTHER" id="PTHR43327">
    <property type="entry name" value="STOMATIN-LIKE PROTEIN 2, MITOCHONDRIAL"/>
    <property type="match status" value="1"/>
</dbReference>
<reference evidence="1 2" key="1">
    <citation type="journal article" date="2019" name="Nat. Microbiol.">
        <title>Mediterranean grassland soil C-N compound turnover is dependent on rainfall and depth, and is mediated by genomically divergent microorganisms.</title>
        <authorList>
            <person name="Diamond S."/>
            <person name="Andeer P.F."/>
            <person name="Li Z."/>
            <person name="Crits-Christoph A."/>
            <person name="Burstein D."/>
            <person name="Anantharaman K."/>
            <person name="Lane K.R."/>
            <person name="Thomas B.C."/>
            <person name="Pan C."/>
            <person name="Northen T.R."/>
            <person name="Banfield J.F."/>
        </authorList>
    </citation>
    <scope>NUCLEOTIDE SEQUENCE [LARGE SCALE GENOMIC DNA]</scope>
    <source>
        <strain evidence="1">WS_3</strain>
    </source>
</reference>
<dbReference type="EMBL" id="VBOT01000029">
    <property type="protein sequence ID" value="TMQ52693.1"/>
    <property type="molecule type" value="Genomic_DNA"/>
</dbReference>
<protein>
    <submittedName>
        <fullName evidence="1">SPFH/Band 7/PHB domain protein</fullName>
    </submittedName>
</protein>
<evidence type="ECO:0000313" key="1">
    <source>
        <dbReference type="EMBL" id="TMQ52693.1"/>
    </source>
</evidence>
<dbReference type="PANTHER" id="PTHR43327:SF10">
    <property type="entry name" value="STOMATIN-LIKE PROTEIN 2, MITOCHONDRIAL"/>
    <property type="match status" value="1"/>
</dbReference>
<dbReference type="InterPro" id="IPR050710">
    <property type="entry name" value="Band7/mec-2_domain"/>
</dbReference>
<dbReference type="SUPFAM" id="SSF117892">
    <property type="entry name" value="Band 7/SPFH domain"/>
    <property type="match status" value="1"/>
</dbReference>
<dbReference type="AlphaFoldDB" id="A0A538SMU1"/>
<comment type="caution">
    <text evidence="1">The sequence shown here is derived from an EMBL/GenBank/DDBJ whole genome shotgun (WGS) entry which is preliminary data.</text>
</comment>